<evidence type="ECO:0000313" key="2">
    <source>
        <dbReference type="Proteomes" id="UP000823941"/>
    </source>
</evidence>
<dbReference type="Proteomes" id="UP000823941">
    <property type="component" value="Chromosome 23"/>
</dbReference>
<protein>
    <submittedName>
        <fullName evidence="1">Uncharacterized protein</fullName>
    </submittedName>
</protein>
<keyword evidence="2" id="KW-1185">Reference proteome</keyword>
<organism evidence="1 2">
    <name type="scientific">Plutella xylostella</name>
    <name type="common">Diamondback moth</name>
    <name type="synonym">Plutella maculipennis</name>
    <dbReference type="NCBI Taxonomy" id="51655"/>
    <lineage>
        <taxon>Eukaryota</taxon>
        <taxon>Metazoa</taxon>
        <taxon>Ecdysozoa</taxon>
        <taxon>Arthropoda</taxon>
        <taxon>Hexapoda</taxon>
        <taxon>Insecta</taxon>
        <taxon>Pterygota</taxon>
        <taxon>Neoptera</taxon>
        <taxon>Endopterygota</taxon>
        <taxon>Lepidoptera</taxon>
        <taxon>Glossata</taxon>
        <taxon>Ditrysia</taxon>
        <taxon>Yponomeutoidea</taxon>
        <taxon>Plutellidae</taxon>
        <taxon>Plutella</taxon>
    </lineage>
</organism>
<name>A0ABQ7Q1N7_PLUXY</name>
<accession>A0ABQ7Q1N7</accession>
<gene>
    <name evidence="1" type="ORF">JYU34_017563</name>
</gene>
<reference evidence="1 2" key="1">
    <citation type="submission" date="2021-06" db="EMBL/GenBank/DDBJ databases">
        <title>A haploid diamondback moth (Plutella xylostella L.) genome assembly resolves 31 chromosomes and identifies a diamide resistance mutation.</title>
        <authorList>
            <person name="Ward C.M."/>
            <person name="Perry K.D."/>
            <person name="Baker G."/>
            <person name="Powis K."/>
            <person name="Heckel D.G."/>
            <person name="Baxter S.W."/>
        </authorList>
    </citation>
    <scope>NUCLEOTIDE SEQUENCE [LARGE SCALE GENOMIC DNA]</scope>
    <source>
        <strain evidence="1 2">LV</strain>
        <tissue evidence="1">Single pupa</tissue>
    </source>
</reference>
<comment type="caution">
    <text evidence="1">The sequence shown here is derived from an EMBL/GenBank/DDBJ whole genome shotgun (WGS) entry which is preliminary data.</text>
</comment>
<proteinExistence type="predicted"/>
<evidence type="ECO:0000313" key="1">
    <source>
        <dbReference type="EMBL" id="KAG7299075.1"/>
    </source>
</evidence>
<dbReference type="EMBL" id="JAHIBW010000023">
    <property type="protein sequence ID" value="KAG7299075.1"/>
    <property type="molecule type" value="Genomic_DNA"/>
</dbReference>
<sequence length="154" mass="16922">MAPLFPVSKLREADRFKFVKLSAGLTSELNDLIVGEVPKSNCSNPAASQAVAADDEKHSQLSVDIKLHCSRAATVSLLIFVQAARHPQTKELRQTISEVKQLRHSITAPPIKKKEFKLSQNRVSISDLALERASLSDAVDKSQLLSAISPYKLF</sequence>